<feature type="compositionally biased region" description="Basic and acidic residues" evidence="1">
    <location>
        <begin position="588"/>
        <end position="604"/>
    </location>
</feature>
<dbReference type="PANTHER" id="PTHR43358:SF4">
    <property type="entry name" value="ALPHA_BETA HYDROLASE FOLD-1 DOMAIN-CONTAINING PROTEIN"/>
    <property type="match status" value="1"/>
</dbReference>
<dbReference type="Pfam" id="PF12146">
    <property type="entry name" value="Hydrolase_4"/>
    <property type="match status" value="1"/>
</dbReference>
<gene>
    <name evidence="3" type="ORF">ACA1_066610</name>
</gene>
<dbReference type="Proteomes" id="UP000011083">
    <property type="component" value="Unassembled WGS sequence"/>
</dbReference>
<accession>L8GNK1</accession>
<name>L8GNK1_ACACF</name>
<feature type="compositionally biased region" description="Low complexity" evidence="1">
    <location>
        <begin position="662"/>
        <end position="673"/>
    </location>
</feature>
<evidence type="ECO:0000313" key="4">
    <source>
        <dbReference type="Proteomes" id="UP000011083"/>
    </source>
</evidence>
<feature type="compositionally biased region" description="Low complexity" evidence="1">
    <location>
        <begin position="638"/>
        <end position="655"/>
    </location>
</feature>
<dbReference type="SUPFAM" id="SSF53474">
    <property type="entry name" value="alpha/beta-Hydrolases"/>
    <property type="match status" value="1"/>
</dbReference>
<dbReference type="RefSeq" id="XP_004336643.1">
    <property type="nucleotide sequence ID" value="XM_004336595.1"/>
</dbReference>
<sequence>METAVNLLIRPPRNEYLPSQLGPTQFTIAGRRYKRHDLELVNPRNLRLRCSHWEPVAEERPSKRMGCVIYLHGNSGSRMDAAENVVMLLHSFRLTYFAFDFAGAGQSEGKYISLGYHEQDDVATVLAYLKSTDTVSNICLWGRSMGAVTALMYTAKAEERRAEGEEGVMVPATLVLDSPFASLLKLIPEVVDSADGKGQYIKQIPKKVVGGLLGLGIPILRKAIKARAEFDISDLEPIAMAPKCSVKRRIMIEGGHNTGRSSLCFEEISSFLFSSFFDDEGLWGRSMGAVTALMYTAKAEERRAEGEEGVMVPATLVLDSPFASLLKLIPEVVDSADGKGQYIKQIPKKVVGGLLGLGIPILRKAIKARAEFDISDLEPIAMAPKCSVKRRIMIEGGHNTGRSSLCFEEISSFLFSSFFDDEERKTISGVDGRFPRLRVNLDDLGRLPYPLQKEEVITFDSLVSVAIDHASVQLQQPFTGVKIGEYKLGSTDDNYNILGYGVEAIGGESDQKLFYMRVAEQYTDSDIILLFITTRADEISDILKMRIDALLREKLANVDMASRIEQIVQKLVTRRIEEQVAQNKRKREKEEEKNNRRHAAHEGDTAGGSGEQPVFSFRLRRSTVKLFQAMIGGENRGATATSASGTDGVTTTTTTATASVSDLTTTITATQSTSDEPTENSGDERKEKNSSAGAGDVNDEVHVDEGEVIATIEEVLCEIGLVSEKDRPHLHAVICDSVREVIKRELDNHRCTERERRERELEINKDHQHQQKAKDSTHEGARPKSSSSREKRAHKKQQQQHTEDQPTLAPSSVEEVVEVVAAGTNDEVSSSY</sequence>
<feature type="region of interest" description="Disordered" evidence="1">
    <location>
        <begin position="580"/>
        <end position="614"/>
    </location>
</feature>
<organism evidence="3 4">
    <name type="scientific">Acanthamoeba castellanii (strain ATCC 30010 / Neff)</name>
    <dbReference type="NCBI Taxonomy" id="1257118"/>
    <lineage>
        <taxon>Eukaryota</taxon>
        <taxon>Amoebozoa</taxon>
        <taxon>Discosea</taxon>
        <taxon>Longamoebia</taxon>
        <taxon>Centramoebida</taxon>
        <taxon>Acanthamoebidae</taxon>
        <taxon>Acanthamoeba</taxon>
    </lineage>
</organism>
<dbReference type="VEuPathDB" id="AmoebaDB:ACA1_066610"/>
<dbReference type="OrthoDB" id="10249433at2759"/>
<dbReference type="InterPro" id="IPR029058">
    <property type="entry name" value="AB_hydrolase_fold"/>
</dbReference>
<evidence type="ECO:0000313" key="3">
    <source>
        <dbReference type="EMBL" id="ELR14630.1"/>
    </source>
</evidence>
<dbReference type="KEGG" id="acan:ACA1_066610"/>
<dbReference type="EMBL" id="KB008048">
    <property type="protein sequence ID" value="ELR14630.1"/>
    <property type="molecule type" value="Genomic_DNA"/>
</dbReference>
<feature type="domain" description="Serine aminopeptidase S33" evidence="2">
    <location>
        <begin position="66"/>
        <end position="159"/>
    </location>
</feature>
<keyword evidence="4" id="KW-1185">Reference proteome</keyword>
<dbReference type="InterPro" id="IPR052920">
    <property type="entry name" value="DNA-binding_regulatory"/>
</dbReference>
<evidence type="ECO:0000256" key="1">
    <source>
        <dbReference type="SAM" id="MobiDB-lite"/>
    </source>
</evidence>
<feature type="region of interest" description="Disordered" evidence="1">
    <location>
        <begin position="752"/>
        <end position="832"/>
    </location>
</feature>
<dbReference type="STRING" id="1257118.L8GNK1"/>
<dbReference type="PANTHER" id="PTHR43358">
    <property type="entry name" value="ALPHA/BETA-HYDROLASE"/>
    <property type="match status" value="1"/>
</dbReference>
<evidence type="ECO:0000259" key="2">
    <source>
        <dbReference type="Pfam" id="PF12146"/>
    </source>
</evidence>
<feature type="region of interest" description="Disordered" evidence="1">
    <location>
        <begin position="636"/>
        <end position="655"/>
    </location>
</feature>
<protein>
    <recommendedName>
        <fullName evidence="2">Serine aminopeptidase S33 domain-containing protein</fullName>
    </recommendedName>
</protein>
<dbReference type="AlphaFoldDB" id="L8GNK1"/>
<dbReference type="InterPro" id="IPR022742">
    <property type="entry name" value="Hydrolase_4"/>
</dbReference>
<feature type="compositionally biased region" description="Basic and acidic residues" evidence="1">
    <location>
        <begin position="752"/>
        <end position="790"/>
    </location>
</feature>
<reference evidence="3" key="1">
    <citation type="journal article" date="2013" name="Genome Biol.">
        <title>Genome of Acanthamoeba castellanii highlights extensive lateral gene transfer and early evolution of tyrosine kinase signaling.</title>
        <authorList>
            <person name="Clarke M."/>
            <person name="Lohan A.J."/>
            <person name="Liu B."/>
            <person name="Lagkouvardos I."/>
            <person name="Roy S."/>
            <person name="Zafar N."/>
            <person name="Bertelli C."/>
            <person name="Schilde C."/>
            <person name="Kianianmomeni A."/>
            <person name="Burglin T.R."/>
            <person name="Frech C."/>
            <person name="Turcotte B."/>
            <person name="Kopec K.O."/>
            <person name="Synnott J.M."/>
            <person name="Choo C."/>
            <person name="Paponov I."/>
            <person name="Finkler A."/>
            <person name="Soon Heng Tan C."/>
            <person name="Hutchins A.P."/>
            <person name="Weinmeier T."/>
            <person name="Rattei T."/>
            <person name="Chu J.S."/>
            <person name="Gimenez G."/>
            <person name="Irimia M."/>
            <person name="Rigden D.J."/>
            <person name="Fitzpatrick D.A."/>
            <person name="Lorenzo-Morales J."/>
            <person name="Bateman A."/>
            <person name="Chiu C.H."/>
            <person name="Tang P."/>
            <person name="Hegemann P."/>
            <person name="Fromm H."/>
            <person name="Raoult D."/>
            <person name="Greub G."/>
            <person name="Miranda-Saavedra D."/>
            <person name="Chen N."/>
            <person name="Nash P."/>
            <person name="Ginger M.L."/>
            <person name="Horn M."/>
            <person name="Schaap P."/>
            <person name="Caler L."/>
            <person name="Loftus B."/>
        </authorList>
    </citation>
    <scope>NUCLEOTIDE SEQUENCE [LARGE SCALE GENOMIC DNA]</scope>
    <source>
        <strain evidence="3">Neff</strain>
    </source>
</reference>
<feature type="region of interest" description="Disordered" evidence="1">
    <location>
        <begin position="662"/>
        <end position="702"/>
    </location>
</feature>
<dbReference type="Gene3D" id="3.40.50.1820">
    <property type="entry name" value="alpha/beta hydrolase"/>
    <property type="match status" value="1"/>
</dbReference>
<dbReference type="GeneID" id="14915234"/>
<proteinExistence type="predicted"/>